<evidence type="ECO:0000313" key="3">
    <source>
        <dbReference type="Proteomes" id="UP000233597"/>
    </source>
</evidence>
<feature type="compositionally biased region" description="Low complexity" evidence="1">
    <location>
        <begin position="76"/>
        <end position="87"/>
    </location>
</feature>
<sequence length="218" mass="21752">MSQGQMALLKWLLRGAFGGLAMIILAVTPLSAHTARGGFWPFSTSTDEPAEDFKNCVPVPAAGAAFGDGANGWSGAGSPVSGPSPNGDDTVGAPDNGSLPQNDTVAKGHTGTVFRGAGAVASGDLPPGIRDIPGMAGDLPHVIWHVFGAPAGSDIGPEQERKFIRDGWQPSPQKAGQNKDLVANEPATKLCGDGACPAAAAPKGAQGVTGSTTGTSGT</sequence>
<dbReference type="AlphaFoldDB" id="A0A2N3KRQ6"/>
<organism evidence="2 3">
    <name type="scientific">Thalassospira marina</name>
    <dbReference type="NCBI Taxonomy" id="2048283"/>
    <lineage>
        <taxon>Bacteria</taxon>
        <taxon>Pseudomonadati</taxon>
        <taxon>Pseudomonadota</taxon>
        <taxon>Alphaproteobacteria</taxon>
        <taxon>Rhodospirillales</taxon>
        <taxon>Thalassospiraceae</taxon>
        <taxon>Thalassospira</taxon>
    </lineage>
</organism>
<feature type="region of interest" description="Disordered" evidence="1">
    <location>
        <begin position="197"/>
        <end position="218"/>
    </location>
</feature>
<dbReference type="RefSeq" id="WP_133125838.1">
    <property type="nucleotide sequence ID" value="NZ_NWTK01000010.1"/>
</dbReference>
<evidence type="ECO:0000256" key="1">
    <source>
        <dbReference type="SAM" id="MobiDB-lite"/>
    </source>
</evidence>
<accession>A0A2N3KRQ6</accession>
<protein>
    <submittedName>
        <fullName evidence="2">Uncharacterized protein</fullName>
    </submittedName>
</protein>
<evidence type="ECO:0000313" key="2">
    <source>
        <dbReference type="EMBL" id="PKR53163.1"/>
    </source>
</evidence>
<comment type="caution">
    <text evidence="2">The sequence shown here is derived from an EMBL/GenBank/DDBJ whole genome shotgun (WGS) entry which is preliminary data.</text>
</comment>
<gene>
    <name evidence="2" type="ORF">COO20_15965</name>
</gene>
<name>A0A2N3KRQ6_9PROT</name>
<dbReference type="OrthoDB" id="7346772at2"/>
<dbReference type="Proteomes" id="UP000233597">
    <property type="component" value="Unassembled WGS sequence"/>
</dbReference>
<reference evidence="2 3" key="1">
    <citation type="submission" date="2017-09" db="EMBL/GenBank/DDBJ databases">
        <title>Biodiversity and function of Thalassospira species in the particle-attached aromatic-hydrocarbon-degrading consortia from the surface seawater of the South China Sea.</title>
        <authorList>
            <person name="Dong C."/>
            <person name="Liu R."/>
            <person name="Shao Z."/>
        </authorList>
    </citation>
    <scope>NUCLEOTIDE SEQUENCE [LARGE SCALE GENOMIC DNA]</scope>
    <source>
        <strain evidence="2 3">CSC1P2</strain>
    </source>
</reference>
<proteinExistence type="predicted"/>
<dbReference type="EMBL" id="NWTK01000010">
    <property type="protein sequence ID" value="PKR53163.1"/>
    <property type="molecule type" value="Genomic_DNA"/>
</dbReference>
<feature type="region of interest" description="Disordered" evidence="1">
    <location>
        <begin position="70"/>
        <end position="101"/>
    </location>
</feature>